<accession>A0A3E4QNP6</accession>
<dbReference type="Gene3D" id="3.40.630.30">
    <property type="match status" value="1"/>
</dbReference>
<dbReference type="EMBL" id="QSRJ01000016">
    <property type="protein sequence ID" value="RGL07481.1"/>
    <property type="molecule type" value="Genomic_DNA"/>
</dbReference>
<protein>
    <submittedName>
        <fullName evidence="4">N-acetyltransferase</fullName>
    </submittedName>
</protein>
<dbReference type="Pfam" id="PF13420">
    <property type="entry name" value="Acetyltransf_4"/>
    <property type="match status" value="1"/>
</dbReference>
<dbReference type="Proteomes" id="UP000260943">
    <property type="component" value="Unassembled WGS sequence"/>
</dbReference>
<gene>
    <name evidence="4" type="ORF">DXC81_10360</name>
</gene>
<evidence type="ECO:0000256" key="1">
    <source>
        <dbReference type="ARBA" id="ARBA00022679"/>
    </source>
</evidence>
<evidence type="ECO:0000313" key="4">
    <source>
        <dbReference type="EMBL" id="RGL07481.1"/>
    </source>
</evidence>
<dbReference type="SUPFAM" id="SSF55729">
    <property type="entry name" value="Acyl-CoA N-acyltransferases (Nat)"/>
    <property type="match status" value="1"/>
</dbReference>
<keyword evidence="2" id="KW-0012">Acyltransferase</keyword>
<comment type="caution">
    <text evidence="4">The sequence shown here is derived from an EMBL/GenBank/DDBJ whole genome shotgun (WGS) entry which is preliminary data.</text>
</comment>
<name>A0A3E4QNP6_9ACTN</name>
<dbReference type="InterPro" id="IPR000182">
    <property type="entry name" value="GNAT_dom"/>
</dbReference>
<dbReference type="InterPro" id="IPR016181">
    <property type="entry name" value="Acyl_CoA_acyltransferase"/>
</dbReference>
<organism evidence="4 5">
    <name type="scientific">Collinsella tanakaei</name>
    <dbReference type="NCBI Taxonomy" id="626935"/>
    <lineage>
        <taxon>Bacteria</taxon>
        <taxon>Bacillati</taxon>
        <taxon>Actinomycetota</taxon>
        <taxon>Coriobacteriia</taxon>
        <taxon>Coriobacteriales</taxon>
        <taxon>Coriobacteriaceae</taxon>
        <taxon>Collinsella</taxon>
    </lineage>
</organism>
<reference evidence="4 5" key="1">
    <citation type="submission" date="2018-08" db="EMBL/GenBank/DDBJ databases">
        <title>A genome reference for cultivated species of the human gut microbiota.</title>
        <authorList>
            <person name="Zou Y."/>
            <person name="Xue W."/>
            <person name="Luo G."/>
        </authorList>
    </citation>
    <scope>NUCLEOTIDE SEQUENCE [LARGE SCALE GENOMIC DNA]</scope>
    <source>
        <strain evidence="4 5">TF08-14</strain>
    </source>
</reference>
<proteinExistence type="predicted"/>
<dbReference type="AlphaFoldDB" id="A0A3E4QNP6"/>
<evidence type="ECO:0000259" key="3">
    <source>
        <dbReference type="PROSITE" id="PS51186"/>
    </source>
</evidence>
<dbReference type="PANTHER" id="PTHR43072:SF23">
    <property type="entry name" value="UPF0039 PROTEIN C11D3.02C"/>
    <property type="match status" value="1"/>
</dbReference>
<dbReference type="GO" id="GO:0016747">
    <property type="term" value="F:acyltransferase activity, transferring groups other than amino-acyl groups"/>
    <property type="evidence" value="ECO:0007669"/>
    <property type="project" value="InterPro"/>
</dbReference>
<dbReference type="PANTHER" id="PTHR43072">
    <property type="entry name" value="N-ACETYLTRANSFERASE"/>
    <property type="match status" value="1"/>
</dbReference>
<keyword evidence="1 4" id="KW-0808">Transferase</keyword>
<feature type="domain" description="N-acetyltransferase" evidence="3">
    <location>
        <begin position="8"/>
        <end position="183"/>
    </location>
</feature>
<evidence type="ECO:0000256" key="2">
    <source>
        <dbReference type="ARBA" id="ARBA00023315"/>
    </source>
</evidence>
<sequence>MRGHSALYRIRLASRKDAAAVLDLYAPYVTSTTVSFEVEPPSVDEYADRIQSALDRYTFLVLERMDNEDEEGLGTAGEAAPAGADIVGFASYGPFGHRVAYQWSAEISIYLKQGLTGNGLGAHLLDALEKIMASAGITNSESCICSENTGSIEFHRRHGYRTCAEFTDCASKFGRWLGIQWLEKHLAPHPANPQPPHAPAPQDCERILAAVNARLASKS</sequence>
<dbReference type="PROSITE" id="PS51186">
    <property type="entry name" value="GNAT"/>
    <property type="match status" value="1"/>
</dbReference>
<evidence type="ECO:0000313" key="5">
    <source>
        <dbReference type="Proteomes" id="UP000260943"/>
    </source>
</evidence>